<feature type="transmembrane region" description="Helical" evidence="9">
    <location>
        <begin position="65"/>
        <end position="83"/>
    </location>
</feature>
<keyword evidence="11" id="KW-1185">Reference proteome</keyword>
<dbReference type="PANTHER" id="PTHR11795">
    <property type="entry name" value="BRANCHED-CHAIN AMINO ACID TRANSPORT SYSTEM PERMEASE PROTEIN LIVH"/>
    <property type="match status" value="1"/>
</dbReference>
<keyword evidence="5" id="KW-0029">Amino-acid transport</keyword>
<evidence type="ECO:0000256" key="2">
    <source>
        <dbReference type="ARBA" id="ARBA00022448"/>
    </source>
</evidence>
<name>A0A810N938_9ACTN</name>
<evidence type="ECO:0000256" key="8">
    <source>
        <dbReference type="ARBA" id="ARBA00037998"/>
    </source>
</evidence>
<dbReference type="AlphaFoldDB" id="A0A810N938"/>
<dbReference type="InterPro" id="IPR052157">
    <property type="entry name" value="BCAA_transport_permease"/>
</dbReference>
<dbReference type="GO" id="GO:0006865">
    <property type="term" value="P:amino acid transport"/>
    <property type="evidence" value="ECO:0007669"/>
    <property type="project" value="UniProtKB-KW"/>
</dbReference>
<dbReference type="RefSeq" id="WP_212817584.1">
    <property type="nucleotide sequence ID" value="NZ_AP023359.1"/>
</dbReference>
<dbReference type="GO" id="GO:0005886">
    <property type="term" value="C:plasma membrane"/>
    <property type="evidence" value="ECO:0007669"/>
    <property type="project" value="UniProtKB-SubCell"/>
</dbReference>
<keyword evidence="3" id="KW-1003">Cell membrane</keyword>
<dbReference type="EMBL" id="AP023359">
    <property type="protein sequence ID" value="BCJ68318.1"/>
    <property type="molecule type" value="Genomic_DNA"/>
</dbReference>
<dbReference type="Pfam" id="PF02653">
    <property type="entry name" value="BPD_transp_2"/>
    <property type="match status" value="1"/>
</dbReference>
<dbReference type="GO" id="GO:0022857">
    <property type="term" value="F:transmembrane transporter activity"/>
    <property type="evidence" value="ECO:0007669"/>
    <property type="project" value="InterPro"/>
</dbReference>
<dbReference type="KEGG" id="pry:Prubr_53390"/>
<gene>
    <name evidence="10" type="ORF">Prubr_53390</name>
</gene>
<proteinExistence type="inferred from homology"/>
<evidence type="ECO:0000313" key="11">
    <source>
        <dbReference type="Proteomes" id="UP000680866"/>
    </source>
</evidence>
<keyword evidence="6 9" id="KW-1133">Transmembrane helix</keyword>
<keyword evidence="4 9" id="KW-0812">Transmembrane</keyword>
<evidence type="ECO:0000256" key="5">
    <source>
        <dbReference type="ARBA" id="ARBA00022970"/>
    </source>
</evidence>
<protein>
    <submittedName>
        <fullName evidence="10">Branched-chain amino acid ABC transporter permease</fullName>
    </submittedName>
</protein>
<evidence type="ECO:0000256" key="1">
    <source>
        <dbReference type="ARBA" id="ARBA00004651"/>
    </source>
</evidence>
<feature type="transmembrane region" description="Helical" evidence="9">
    <location>
        <begin position="6"/>
        <end position="28"/>
    </location>
</feature>
<dbReference type="Proteomes" id="UP000680866">
    <property type="component" value="Chromosome"/>
</dbReference>
<keyword evidence="2" id="KW-0813">Transport</keyword>
<feature type="transmembrane region" description="Helical" evidence="9">
    <location>
        <begin position="95"/>
        <end position="113"/>
    </location>
</feature>
<evidence type="ECO:0000256" key="3">
    <source>
        <dbReference type="ARBA" id="ARBA00022475"/>
    </source>
</evidence>
<comment type="similarity">
    <text evidence="8">Belongs to the binding-protein-dependent transport system permease family. LivHM subfamily.</text>
</comment>
<accession>A0A810N938</accession>
<comment type="subcellular location">
    <subcellularLocation>
        <location evidence="1">Cell membrane</location>
        <topology evidence="1">Multi-pass membrane protein</topology>
    </subcellularLocation>
</comment>
<feature type="transmembrane region" description="Helical" evidence="9">
    <location>
        <begin position="35"/>
        <end position="53"/>
    </location>
</feature>
<feature type="transmembrane region" description="Helical" evidence="9">
    <location>
        <begin position="223"/>
        <end position="252"/>
    </location>
</feature>
<evidence type="ECO:0000256" key="9">
    <source>
        <dbReference type="SAM" id="Phobius"/>
    </source>
</evidence>
<evidence type="ECO:0000313" key="10">
    <source>
        <dbReference type="EMBL" id="BCJ68318.1"/>
    </source>
</evidence>
<evidence type="ECO:0000256" key="6">
    <source>
        <dbReference type="ARBA" id="ARBA00022989"/>
    </source>
</evidence>
<feature type="transmembrane region" description="Helical" evidence="9">
    <location>
        <begin position="189"/>
        <end position="211"/>
    </location>
</feature>
<dbReference type="PANTHER" id="PTHR11795:SF445">
    <property type="entry name" value="AMINO ACID ABC TRANSPORTER PERMEASE PROTEIN"/>
    <property type="match status" value="1"/>
</dbReference>
<dbReference type="InterPro" id="IPR001851">
    <property type="entry name" value="ABC_transp_permease"/>
</dbReference>
<dbReference type="CDD" id="cd06582">
    <property type="entry name" value="TM_PBP1_LivH_like"/>
    <property type="match status" value="1"/>
</dbReference>
<evidence type="ECO:0000256" key="7">
    <source>
        <dbReference type="ARBA" id="ARBA00023136"/>
    </source>
</evidence>
<reference evidence="10" key="1">
    <citation type="submission" date="2020-08" db="EMBL/GenBank/DDBJ databases">
        <title>Whole genome shotgun sequence of Polymorphospora rubra NBRC 101157.</title>
        <authorList>
            <person name="Komaki H."/>
            <person name="Tamura T."/>
        </authorList>
    </citation>
    <scope>NUCLEOTIDE SEQUENCE</scope>
    <source>
        <strain evidence="10">NBRC 101157</strain>
    </source>
</reference>
<keyword evidence="7 9" id="KW-0472">Membrane</keyword>
<evidence type="ECO:0000256" key="4">
    <source>
        <dbReference type="ARBA" id="ARBA00022692"/>
    </source>
</evidence>
<feature type="transmembrane region" description="Helical" evidence="9">
    <location>
        <begin position="141"/>
        <end position="158"/>
    </location>
</feature>
<organism evidence="10 11">
    <name type="scientific">Polymorphospora rubra</name>
    <dbReference type="NCBI Taxonomy" id="338584"/>
    <lineage>
        <taxon>Bacteria</taxon>
        <taxon>Bacillati</taxon>
        <taxon>Actinomycetota</taxon>
        <taxon>Actinomycetes</taxon>
        <taxon>Micromonosporales</taxon>
        <taxon>Micromonosporaceae</taxon>
        <taxon>Polymorphospora</taxon>
    </lineage>
</organism>
<feature type="transmembrane region" description="Helical" evidence="9">
    <location>
        <begin position="264"/>
        <end position="282"/>
    </location>
</feature>
<sequence>MLYAQSIVSGLLIGGVYGLIAVGLSTVFGVMKIINFAHGTIMMIGMFVVYWIWRTLGVDPYVSLLIVVPLLFLFGIAVQLLLVERVIDAPADQQLILTMGLSLFLLGGAQLVWGADFRTVQVPYGNSALDILGVSVSVPRLIAFAAAGLLAAGLFALLRHTDLGRSIRAVAEQPDAAAAVGINLPWTRALTFGIATGCVGVAGTLLTPFFYVTPQVGEPFTLIAFVVVALGGLGNPAGAFAAGLLVGALEGLGGALLPGSTRQLLIFVVFLLVLVVRPQGLFGRRIAL</sequence>